<comment type="caution">
    <text evidence="1">The sequence shown here is derived from an EMBL/GenBank/DDBJ whole genome shotgun (WGS) entry which is preliminary data.</text>
</comment>
<reference evidence="1" key="1">
    <citation type="submission" date="2022-01" db="EMBL/GenBank/DDBJ databases">
        <title>Genome sequencing of Zunongwangia sp. M21534 genome.</title>
        <authorList>
            <person name="Chen Y."/>
            <person name="Dong C."/>
            <person name="Shao Z."/>
        </authorList>
    </citation>
    <scope>NUCLEOTIDE SEQUENCE</scope>
    <source>
        <strain evidence="1">MCCC M21534</strain>
    </source>
</reference>
<proteinExistence type="predicted"/>
<name>A0A9X1ZTF7_9FLAO</name>
<dbReference type="Proteomes" id="UP001139521">
    <property type="component" value="Unassembled WGS sequence"/>
</dbReference>
<evidence type="ECO:0000313" key="1">
    <source>
        <dbReference type="EMBL" id="MCL6220702.1"/>
    </source>
</evidence>
<accession>A0A9X1ZTF7</accession>
<dbReference type="RefSeq" id="WP_249603390.1">
    <property type="nucleotide sequence ID" value="NZ_JAKHSK010000051.1"/>
</dbReference>
<keyword evidence="2" id="KW-1185">Reference proteome</keyword>
<evidence type="ECO:0000313" key="2">
    <source>
        <dbReference type="Proteomes" id="UP001139521"/>
    </source>
</evidence>
<organism evidence="1 2">
    <name type="scientific">Zunongwangia pacifica</name>
    <dbReference type="NCBI Taxonomy" id="2911062"/>
    <lineage>
        <taxon>Bacteria</taxon>
        <taxon>Pseudomonadati</taxon>
        <taxon>Bacteroidota</taxon>
        <taxon>Flavobacteriia</taxon>
        <taxon>Flavobacteriales</taxon>
        <taxon>Flavobacteriaceae</taxon>
        <taxon>Zunongwangia</taxon>
    </lineage>
</organism>
<dbReference type="AlphaFoldDB" id="A0A9X1ZTF7"/>
<gene>
    <name evidence="1" type="ORF">L1967_20610</name>
</gene>
<dbReference type="EMBL" id="JAKHSK010000051">
    <property type="protein sequence ID" value="MCL6220702.1"/>
    <property type="molecule type" value="Genomic_DNA"/>
</dbReference>
<sequence>MSGSGGGGYIPPQRNKFDCETSIIVTNVSSISLIVLSKHNVGTVLDVVIGNNDEILLEDGDGEILGAILHNNTQDIIACIENGTQYQAEIQSINTPTCEVKIKSI</sequence>
<protein>
    <submittedName>
        <fullName evidence="1">Uncharacterized protein</fullName>
    </submittedName>
</protein>